<evidence type="ECO:0000256" key="4">
    <source>
        <dbReference type="ARBA" id="ARBA00022989"/>
    </source>
</evidence>
<organism evidence="7 8">
    <name type="scientific">Amycolatopsis acidiphila</name>
    <dbReference type="NCBI Taxonomy" id="715473"/>
    <lineage>
        <taxon>Bacteria</taxon>
        <taxon>Bacillati</taxon>
        <taxon>Actinomycetota</taxon>
        <taxon>Actinomycetes</taxon>
        <taxon>Pseudonocardiales</taxon>
        <taxon>Pseudonocardiaceae</taxon>
        <taxon>Amycolatopsis</taxon>
    </lineage>
</organism>
<reference evidence="7 8" key="1">
    <citation type="submission" date="2019-07" db="EMBL/GenBank/DDBJ databases">
        <title>New species of Amycolatopsis and Streptomyces.</title>
        <authorList>
            <person name="Duangmal K."/>
            <person name="Teo W.F.A."/>
            <person name="Lipun K."/>
        </authorList>
    </citation>
    <scope>NUCLEOTIDE SEQUENCE [LARGE SCALE GENOMIC DNA]</scope>
    <source>
        <strain evidence="7 8">JCM 30562</strain>
    </source>
</reference>
<evidence type="ECO:0000256" key="6">
    <source>
        <dbReference type="SAM" id="Phobius"/>
    </source>
</evidence>
<sequence length="326" mass="35076">MTVPPALSWHTALTVWDMPVAAAVVIAVAAAGYLAGILRVRDWRLREAVWFYLGLLLGTVAAGGSVNAYSTVLFTVHMAQHLLLIMVVPALLLLGRPLELLRRASGDRFRRTAARARRSRAAGLLTHPVFAFVYYAAVVVGTHLTPFQQTAATHPVVHGVEELLYLSSGYLFLLPILGTEPFGRRLPQLLRLVVLLVGMVVDTVVGLTLLMTSQPPFPAYVSPGRGWGPGPVDDLHWGGAMMWVGGDLLMAGVAVIVITVWVGSSSGAGDLGAWLESARRSAVTGRTDTLDPGVDLDEDEEALRAYNAMLNRLHGGENGQQHRPAK</sequence>
<dbReference type="AlphaFoldDB" id="A0A558ALZ5"/>
<dbReference type="Pfam" id="PF09678">
    <property type="entry name" value="Caa3_CtaG"/>
    <property type="match status" value="1"/>
</dbReference>
<accession>A0A558ALZ5</accession>
<dbReference type="EMBL" id="VJZA01000003">
    <property type="protein sequence ID" value="TVT25283.1"/>
    <property type="molecule type" value="Genomic_DNA"/>
</dbReference>
<comment type="subcellular location">
    <subcellularLocation>
        <location evidence="1">Cell membrane</location>
        <topology evidence="1">Multi-pass membrane protein</topology>
    </subcellularLocation>
</comment>
<evidence type="ECO:0000313" key="8">
    <source>
        <dbReference type="Proteomes" id="UP000318578"/>
    </source>
</evidence>
<evidence type="ECO:0000256" key="1">
    <source>
        <dbReference type="ARBA" id="ARBA00004651"/>
    </source>
</evidence>
<dbReference type="RefSeq" id="WP_144633230.1">
    <property type="nucleotide sequence ID" value="NZ_BNAX01000014.1"/>
</dbReference>
<evidence type="ECO:0000256" key="3">
    <source>
        <dbReference type="ARBA" id="ARBA00022692"/>
    </source>
</evidence>
<feature type="transmembrane region" description="Helical" evidence="6">
    <location>
        <begin position="240"/>
        <end position="262"/>
    </location>
</feature>
<evidence type="ECO:0000256" key="2">
    <source>
        <dbReference type="ARBA" id="ARBA00022475"/>
    </source>
</evidence>
<feature type="transmembrane region" description="Helical" evidence="6">
    <location>
        <begin position="122"/>
        <end position="143"/>
    </location>
</feature>
<feature type="transmembrane region" description="Helical" evidence="6">
    <location>
        <begin position="50"/>
        <end position="70"/>
    </location>
</feature>
<keyword evidence="5 6" id="KW-0472">Membrane</keyword>
<protein>
    <submittedName>
        <fullName evidence="7">Cytochrome c oxidase assembly protein</fullName>
    </submittedName>
</protein>
<dbReference type="Proteomes" id="UP000318578">
    <property type="component" value="Unassembled WGS sequence"/>
</dbReference>
<keyword evidence="8" id="KW-1185">Reference proteome</keyword>
<proteinExistence type="predicted"/>
<gene>
    <name evidence="7" type="ORF">FNH06_03150</name>
</gene>
<keyword evidence="3 6" id="KW-0812">Transmembrane</keyword>
<feature type="transmembrane region" description="Helical" evidence="6">
    <location>
        <begin position="20"/>
        <end position="38"/>
    </location>
</feature>
<dbReference type="InterPro" id="IPR019108">
    <property type="entry name" value="Caa3_assmbl_CtaG-rel"/>
</dbReference>
<evidence type="ECO:0000313" key="7">
    <source>
        <dbReference type="EMBL" id="TVT25283.1"/>
    </source>
</evidence>
<feature type="transmembrane region" description="Helical" evidence="6">
    <location>
        <begin position="189"/>
        <end position="211"/>
    </location>
</feature>
<name>A0A558ALZ5_9PSEU</name>
<comment type="caution">
    <text evidence="7">The sequence shown here is derived from an EMBL/GenBank/DDBJ whole genome shotgun (WGS) entry which is preliminary data.</text>
</comment>
<dbReference type="GO" id="GO:0005886">
    <property type="term" value="C:plasma membrane"/>
    <property type="evidence" value="ECO:0007669"/>
    <property type="project" value="UniProtKB-SubCell"/>
</dbReference>
<evidence type="ECO:0000256" key="5">
    <source>
        <dbReference type="ARBA" id="ARBA00023136"/>
    </source>
</evidence>
<keyword evidence="4 6" id="KW-1133">Transmembrane helix</keyword>
<feature type="transmembrane region" description="Helical" evidence="6">
    <location>
        <begin position="82"/>
        <end position="101"/>
    </location>
</feature>
<keyword evidence="2" id="KW-1003">Cell membrane</keyword>
<dbReference type="OrthoDB" id="5241646at2"/>
<feature type="transmembrane region" description="Helical" evidence="6">
    <location>
        <begin position="163"/>
        <end position="182"/>
    </location>
</feature>